<evidence type="ECO:0000313" key="3">
    <source>
        <dbReference type="Proteomes" id="UP000713479"/>
    </source>
</evidence>
<evidence type="ECO:0000313" key="2">
    <source>
        <dbReference type="EMBL" id="MBE6510484.1"/>
    </source>
</evidence>
<dbReference type="AlphaFoldDB" id="A0A8T3VG64"/>
<comment type="caution">
    <text evidence="2">The sequence shown here is derived from an EMBL/GenBank/DDBJ whole genome shotgun (WGS) entry which is preliminary data.</text>
</comment>
<dbReference type="Pfam" id="PF13200">
    <property type="entry name" value="DUF4015"/>
    <property type="match status" value="1"/>
</dbReference>
<accession>A0A8T3VG64</accession>
<gene>
    <name evidence="2" type="ORF">E7Z74_04360</name>
</gene>
<feature type="domain" description="DUF4015" evidence="1">
    <location>
        <begin position="70"/>
        <end position="157"/>
    </location>
</feature>
<evidence type="ECO:0000259" key="1">
    <source>
        <dbReference type="Pfam" id="PF13200"/>
    </source>
</evidence>
<dbReference type="SUPFAM" id="SSF51445">
    <property type="entry name" value="(Trans)glycosidases"/>
    <property type="match status" value="1"/>
</dbReference>
<dbReference type="InterPro" id="IPR025275">
    <property type="entry name" value="DUF4015"/>
</dbReference>
<dbReference type="Proteomes" id="UP000713479">
    <property type="component" value="Unassembled WGS sequence"/>
</dbReference>
<organism evidence="2 3">
    <name type="scientific">Methanobrevibacter millerae</name>
    <dbReference type="NCBI Taxonomy" id="230361"/>
    <lineage>
        <taxon>Archaea</taxon>
        <taxon>Methanobacteriati</taxon>
        <taxon>Methanobacteriota</taxon>
        <taxon>Methanomada group</taxon>
        <taxon>Methanobacteria</taxon>
        <taxon>Methanobacteriales</taxon>
        <taxon>Methanobacteriaceae</taxon>
        <taxon>Methanobrevibacter</taxon>
    </lineage>
</organism>
<dbReference type="Gene3D" id="3.20.20.80">
    <property type="entry name" value="Glycosidases"/>
    <property type="match status" value="1"/>
</dbReference>
<protein>
    <recommendedName>
        <fullName evidence="1">DUF4015 domain-containing protein</fullName>
    </recommendedName>
</protein>
<sequence>MHSYAFTAYGESSAISWIKQANDCGIKVHIWMQVAYEGGWHALSNRDGSFDYGYINERINQAKYYAGVPGVSGVHFDYLRYPRTAHNYPNAVNSINYFVSNAVSAIKSVNPNCLASAAIMPKPSSMVYYYGQSFSTLSKYLDFIVPMVYKGNHAKNTAWIRDVTGGFVDHSNGAQVWTGLQAYRSDDDDETPLSVSELTGDAQTSLNAGAKGVIMFRWGVTSYINFDSLVKSSRSNF</sequence>
<reference evidence="2" key="1">
    <citation type="submission" date="2019-04" db="EMBL/GenBank/DDBJ databases">
        <title>Evolution of Biomass-Degrading Anaerobic Consortia Revealed by Metagenomics.</title>
        <authorList>
            <person name="Peng X."/>
        </authorList>
    </citation>
    <scope>NUCLEOTIDE SEQUENCE</scope>
    <source>
        <strain evidence="2">SIG13</strain>
    </source>
</reference>
<dbReference type="EMBL" id="SUTF01000005">
    <property type="protein sequence ID" value="MBE6510484.1"/>
    <property type="molecule type" value="Genomic_DNA"/>
</dbReference>
<name>A0A8T3VG64_9EURY</name>
<proteinExistence type="predicted"/>
<dbReference type="InterPro" id="IPR017853">
    <property type="entry name" value="GH"/>
</dbReference>